<dbReference type="Proteomes" id="UP000018769">
    <property type="component" value="Chromosome I"/>
</dbReference>
<accession>V6DKI4</accession>
<dbReference type="OrthoDB" id="9776605at2"/>
<evidence type="ECO:0000313" key="2">
    <source>
        <dbReference type="EMBL" id="CDK31021.1"/>
    </source>
</evidence>
<reference evidence="2 3" key="1">
    <citation type="journal article" date="2015" name="Biol. Direct">
        <title>Babela massiliensis, a representative of a widespread bacterial phylum with unusual adaptations to parasitism in amoebae.</title>
        <authorList>
            <person name="Pagnier I."/>
            <person name="Yutin N."/>
            <person name="Croce O."/>
            <person name="Makarova K.S."/>
            <person name="Wolf Y.I."/>
            <person name="Benamar S."/>
            <person name="Raoult D."/>
            <person name="Koonin E.V."/>
            <person name="La Scola B."/>
        </authorList>
    </citation>
    <scope>NUCLEOTIDE SEQUENCE [LARGE SCALE GENOMIC DNA]</scope>
    <source>
        <strain evidence="3">BABL1</strain>
    </source>
</reference>
<dbReference type="HOGENOM" id="CLU_2092310_0_0_7"/>
<name>V6DKI4_9BACT</name>
<dbReference type="EMBL" id="HG793133">
    <property type="protein sequence ID" value="CDK31021.1"/>
    <property type="molecule type" value="Genomic_DNA"/>
</dbReference>
<dbReference type="PANTHER" id="PTHR34825">
    <property type="entry name" value="CONSERVED PROTEIN, WITH A WEAK D-GALACTARATE DEHYDRATASE/ALTRONATE HYDROLASE DOMAIN"/>
    <property type="match status" value="1"/>
</dbReference>
<dbReference type="PANTHER" id="PTHR34825:SF1">
    <property type="entry name" value="AAA-ATPASE-LIKE DOMAIN-CONTAINING PROTEIN"/>
    <property type="match status" value="1"/>
</dbReference>
<dbReference type="RefSeq" id="WP_023793007.1">
    <property type="nucleotide sequence ID" value="NC_023003.1"/>
</dbReference>
<proteinExistence type="predicted"/>
<evidence type="ECO:0000313" key="3">
    <source>
        <dbReference type="Proteomes" id="UP000018769"/>
    </source>
</evidence>
<dbReference type="AlphaFoldDB" id="V6DKI4"/>
<gene>
    <name evidence="2" type="ORF">BABL1_gene_732</name>
</gene>
<organism evidence="2 3">
    <name type="scientific">Candidatus Babela massiliensis</name>
    <dbReference type="NCBI Taxonomy" id="673862"/>
    <lineage>
        <taxon>Bacteria</taxon>
        <taxon>Candidatus Babelota</taxon>
        <taxon>Candidatus Babeliae</taxon>
        <taxon>Candidatus Babeliales</taxon>
        <taxon>Candidatus Babeliaceae</taxon>
        <taxon>Candidatus Babela</taxon>
    </lineage>
</organism>
<dbReference type="Pfam" id="PF09820">
    <property type="entry name" value="AAA-ATPase_like"/>
    <property type="match status" value="1"/>
</dbReference>
<sequence>MKIISILIKLNIFIAGNRLHFLSPPRRFGKSLLVSTLKELFSGNKELFKDLWIYYYDWQEYPVVHLDLSQIPHLTAQELRRSLNNKLKEIALIHNINLSFDTPEETLDSLIKIYLK</sequence>
<evidence type="ECO:0000259" key="1">
    <source>
        <dbReference type="Pfam" id="PF09820"/>
    </source>
</evidence>
<dbReference type="eggNOG" id="COG1672">
    <property type="taxonomic scope" value="Bacteria"/>
</dbReference>
<keyword evidence="3" id="KW-1185">Reference proteome</keyword>
<protein>
    <submittedName>
        <fullName evidence="2">AAA-ATPase</fullName>
    </submittedName>
</protein>
<dbReference type="InterPro" id="IPR018631">
    <property type="entry name" value="AAA-ATPase-like_dom"/>
</dbReference>
<dbReference type="STRING" id="673862.BABL1_gene_732"/>
<feature type="domain" description="AAA-ATPase-like" evidence="1">
    <location>
        <begin position="18"/>
        <end position="111"/>
    </location>
</feature>
<dbReference type="KEGG" id="dpb:BABL1_gene_732"/>